<sequence length="381" mass="42297">MKDIPHRNTGLVLSGGGARAAYQVGVLKAISELLPFTTHINPFPTICGTSAGAINATVVAAYAQHFKLGMRRLENVWASFHCQQVFHTDLLKLSRNSLRWLSILLWGRQQRSIGLLDNTPLAHLLDKVIPYPLIHKAISQGALNALCVTSSSYTTGESISFYQGQPDTPVWRRHRRRGHPAVINSNHLLASAAIPMVFPAVKVGHQYFGDGSMRFLSPLSPAVHLGAEKIIVIGVDPVQAPADDFTHPEGYPTLAEIGGHLLDSIFIDSLDSDLERLNRINKTLSKVPEKVRRKDFHLKSIETLVINPSKDLNLIARDHFKDLPKALRFFLKRIGIDGHSGDTVLSYLLFEKSFTRELIALGHQDAMEKADEIRAFYGINQ</sequence>
<keyword evidence="3 4" id="KW-0443">Lipid metabolism</keyword>
<keyword evidence="1 4" id="KW-0378">Hydrolase</keyword>
<organism evidence="6 7">
    <name type="scientific">Pleionea mediterranea</name>
    <dbReference type="NCBI Taxonomy" id="523701"/>
    <lineage>
        <taxon>Bacteria</taxon>
        <taxon>Pseudomonadati</taxon>
        <taxon>Pseudomonadota</taxon>
        <taxon>Gammaproteobacteria</taxon>
        <taxon>Oceanospirillales</taxon>
        <taxon>Pleioneaceae</taxon>
        <taxon>Pleionea</taxon>
    </lineage>
</organism>
<evidence type="ECO:0000313" key="6">
    <source>
        <dbReference type="EMBL" id="PWK51801.1"/>
    </source>
</evidence>
<feature type="active site" description="Proton acceptor" evidence="4">
    <location>
        <position position="210"/>
    </location>
</feature>
<evidence type="ECO:0000259" key="5">
    <source>
        <dbReference type="PROSITE" id="PS51635"/>
    </source>
</evidence>
<dbReference type="PANTHER" id="PTHR14226">
    <property type="entry name" value="NEUROPATHY TARGET ESTERASE/SWISS CHEESE D.MELANOGASTER"/>
    <property type="match status" value="1"/>
</dbReference>
<dbReference type="Gene3D" id="3.40.1090.10">
    <property type="entry name" value="Cytosolic phospholipase A2 catalytic domain"/>
    <property type="match status" value="2"/>
</dbReference>
<feature type="active site" description="Nucleophile" evidence="4">
    <location>
        <position position="50"/>
    </location>
</feature>
<evidence type="ECO:0000256" key="3">
    <source>
        <dbReference type="ARBA" id="ARBA00023098"/>
    </source>
</evidence>
<evidence type="ECO:0000256" key="2">
    <source>
        <dbReference type="ARBA" id="ARBA00022963"/>
    </source>
</evidence>
<evidence type="ECO:0000256" key="1">
    <source>
        <dbReference type="ARBA" id="ARBA00022801"/>
    </source>
</evidence>
<dbReference type="CDD" id="cd07209">
    <property type="entry name" value="Pat_hypo_Ecoli_Z1214_like"/>
    <property type="match status" value="1"/>
</dbReference>
<dbReference type="AlphaFoldDB" id="A0A316FSR2"/>
<name>A0A316FSR2_9GAMM</name>
<evidence type="ECO:0000313" key="7">
    <source>
        <dbReference type="Proteomes" id="UP000245790"/>
    </source>
</evidence>
<comment type="caution">
    <text evidence="4">Lacks conserved residue(s) required for the propagation of feature annotation.</text>
</comment>
<dbReference type="PROSITE" id="PS51635">
    <property type="entry name" value="PNPLA"/>
    <property type="match status" value="1"/>
</dbReference>
<dbReference type="Pfam" id="PF01734">
    <property type="entry name" value="Patatin"/>
    <property type="match status" value="1"/>
</dbReference>
<evidence type="ECO:0000256" key="4">
    <source>
        <dbReference type="PROSITE-ProRule" id="PRU01161"/>
    </source>
</evidence>
<dbReference type="GO" id="GO:0016042">
    <property type="term" value="P:lipid catabolic process"/>
    <property type="evidence" value="ECO:0007669"/>
    <property type="project" value="UniProtKB-UniRule"/>
</dbReference>
<keyword evidence="2 4" id="KW-0442">Lipid degradation</keyword>
<dbReference type="RefSeq" id="WP_109763192.1">
    <property type="nucleotide sequence ID" value="NZ_QGGU01000005.1"/>
</dbReference>
<feature type="domain" description="PNPLA" evidence="5">
    <location>
        <begin position="11"/>
        <end position="223"/>
    </location>
</feature>
<dbReference type="OrthoDB" id="9798773at2"/>
<dbReference type="EMBL" id="QGGU01000005">
    <property type="protein sequence ID" value="PWK51801.1"/>
    <property type="molecule type" value="Genomic_DNA"/>
</dbReference>
<dbReference type="GO" id="GO:0016787">
    <property type="term" value="F:hydrolase activity"/>
    <property type="evidence" value="ECO:0007669"/>
    <property type="project" value="UniProtKB-UniRule"/>
</dbReference>
<dbReference type="Proteomes" id="UP000245790">
    <property type="component" value="Unassembled WGS sequence"/>
</dbReference>
<dbReference type="InterPro" id="IPR002641">
    <property type="entry name" value="PNPLA_dom"/>
</dbReference>
<protein>
    <submittedName>
        <fullName evidence="6">NTE family protein</fullName>
    </submittedName>
</protein>
<proteinExistence type="predicted"/>
<dbReference type="SUPFAM" id="SSF52151">
    <property type="entry name" value="FabD/lysophospholipase-like"/>
    <property type="match status" value="1"/>
</dbReference>
<reference evidence="6 7" key="1">
    <citation type="submission" date="2018-05" db="EMBL/GenBank/DDBJ databases">
        <title>Genomic Encyclopedia of Type Strains, Phase IV (KMG-IV): sequencing the most valuable type-strain genomes for metagenomic binning, comparative biology and taxonomic classification.</title>
        <authorList>
            <person name="Goeker M."/>
        </authorList>
    </citation>
    <scope>NUCLEOTIDE SEQUENCE [LARGE SCALE GENOMIC DNA]</scope>
    <source>
        <strain evidence="6 7">DSM 25350</strain>
    </source>
</reference>
<gene>
    <name evidence="6" type="ORF">C8D97_105116</name>
</gene>
<keyword evidence="7" id="KW-1185">Reference proteome</keyword>
<dbReference type="PANTHER" id="PTHR14226:SF57">
    <property type="entry name" value="BLR7027 PROTEIN"/>
    <property type="match status" value="1"/>
</dbReference>
<feature type="short sequence motif" description="GXSXG" evidence="4">
    <location>
        <begin position="48"/>
        <end position="52"/>
    </location>
</feature>
<dbReference type="InterPro" id="IPR050301">
    <property type="entry name" value="NTE"/>
</dbReference>
<accession>A0A316FSR2</accession>
<comment type="caution">
    <text evidence="6">The sequence shown here is derived from an EMBL/GenBank/DDBJ whole genome shotgun (WGS) entry which is preliminary data.</text>
</comment>
<dbReference type="InterPro" id="IPR016035">
    <property type="entry name" value="Acyl_Trfase/lysoPLipase"/>
</dbReference>